<proteinExistence type="predicted"/>
<dbReference type="InterPro" id="IPR010652">
    <property type="entry name" value="DUF1232"/>
</dbReference>
<protein>
    <submittedName>
        <fullName evidence="7">DUF1232 domain-containing protein</fullName>
    </submittedName>
</protein>
<dbReference type="Proteomes" id="UP000264071">
    <property type="component" value="Unassembled WGS sequence"/>
</dbReference>
<feature type="region of interest" description="Disordered" evidence="5">
    <location>
        <begin position="1"/>
        <end position="57"/>
    </location>
</feature>
<feature type="compositionally biased region" description="Basic and acidic residues" evidence="5">
    <location>
        <begin position="34"/>
        <end position="51"/>
    </location>
</feature>
<evidence type="ECO:0000256" key="1">
    <source>
        <dbReference type="ARBA" id="ARBA00004127"/>
    </source>
</evidence>
<sequence>MDERQQPDPDSPQDEARVSARQQRLSAARRERRARREASEAREDSAREGARRGSAPRRGLKRSVVNAIRQIPSYIRLLIGLFGDRRVSPVDRFMVIAAAAYIISPLDFIPDVIPFLGEVDDVFLLMLSLQRLVERAGYDTLLDHWRGDPRELEDLNLAGIVAAAGFFLPSRLRRRLRKMAGHRD</sequence>
<dbReference type="GO" id="GO:0012505">
    <property type="term" value="C:endomembrane system"/>
    <property type="evidence" value="ECO:0007669"/>
    <property type="project" value="UniProtKB-SubCell"/>
</dbReference>
<evidence type="ECO:0000256" key="5">
    <source>
        <dbReference type="SAM" id="MobiDB-lite"/>
    </source>
</evidence>
<comment type="subcellular location">
    <subcellularLocation>
        <location evidence="1">Endomembrane system</location>
        <topology evidence="1">Multi-pass membrane protein</topology>
    </subcellularLocation>
</comment>
<evidence type="ECO:0000259" key="6">
    <source>
        <dbReference type="Pfam" id="PF06803"/>
    </source>
</evidence>
<keyword evidence="2" id="KW-0812">Transmembrane</keyword>
<keyword evidence="3" id="KW-1133">Transmembrane helix</keyword>
<dbReference type="EMBL" id="DPIY01000010">
    <property type="protein sequence ID" value="HCT58496.1"/>
    <property type="molecule type" value="Genomic_DNA"/>
</dbReference>
<accession>A0A3D4VBK0</accession>
<evidence type="ECO:0000313" key="8">
    <source>
        <dbReference type="Proteomes" id="UP000264071"/>
    </source>
</evidence>
<reference evidence="7 8" key="1">
    <citation type="journal article" date="2018" name="Nat. Biotechnol.">
        <title>A standardized bacterial taxonomy based on genome phylogeny substantially revises the tree of life.</title>
        <authorList>
            <person name="Parks D.H."/>
            <person name="Chuvochina M."/>
            <person name="Waite D.W."/>
            <person name="Rinke C."/>
            <person name="Skarshewski A."/>
            <person name="Chaumeil P.A."/>
            <person name="Hugenholtz P."/>
        </authorList>
    </citation>
    <scope>NUCLEOTIDE SEQUENCE [LARGE SCALE GENOMIC DNA]</scope>
    <source>
        <strain evidence="7">UBA8844</strain>
    </source>
</reference>
<evidence type="ECO:0000256" key="2">
    <source>
        <dbReference type="ARBA" id="ARBA00022692"/>
    </source>
</evidence>
<name>A0A3D4VBK0_9BACT</name>
<feature type="domain" description="DUF1232" evidence="6">
    <location>
        <begin position="92"/>
        <end position="127"/>
    </location>
</feature>
<gene>
    <name evidence="7" type="ORF">DGD08_14925</name>
</gene>
<organism evidence="7 8">
    <name type="scientific">Gemmatimonas aurantiaca</name>
    <dbReference type="NCBI Taxonomy" id="173480"/>
    <lineage>
        <taxon>Bacteria</taxon>
        <taxon>Pseudomonadati</taxon>
        <taxon>Gemmatimonadota</taxon>
        <taxon>Gemmatimonadia</taxon>
        <taxon>Gemmatimonadales</taxon>
        <taxon>Gemmatimonadaceae</taxon>
        <taxon>Gemmatimonas</taxon>
    </lineage>
</organism>
<dbReference type="AlphaFoldDB" id="A0A3D4VBK0"/>
<evidence type="ECO:0000313" key="7">
    <source>
        <dbReference type="EMBL" id="HCT58496.1"/>
    </source>
</evidence>
<comment type="caution">
    <text evidence="7">The sequence shown here is derived from an EMBL/GenBank/DDBJ whole genome shotgun (WGS) entry which is preliminary data.</text>
</comment>
<evidence type="ECO:0000256" key="4">
    <source>
        <dbReference type="ARBA" id="ARBA00023136"/>
    </source>
</evidence>
<dbReference type="Pfam" id="PF06803">
    <property type="entry name" value="DUF1232"/>
    <property type="match status" value="1"/>
</dbReference>
<evidence type="ECO:0000256" key="3">
    <source>
        <dbReference type="ARBA" id="ARBA00022989"/>
    </source>
</evidence>
<keyword evidence="4" id="KW-0472">Membrane</keyword>